<keyword evidence="1" id="KW-0472">Membrane</keyword>
<organism evidence="2 3">
    <name type="scientific">Niallia endozanthoxylica</name>
    <dbReference type="NCBI Taxonomy" id="2036016"/>
    <lineage>
        <taxon>Bacteria</taxon>
        <taxon>Bacillati</taxon>
        <taxon>Bacillota</taxon>
        <taxon>Bacilli</taxon>
        <taxon>Bacillales</taxon>
        <taxon>Bacillaceae</taxon>
        <taxon>Niallia</taxon>
    </lineage>
</organism>
<evidence type="ECO:0000256" key="1">
    <source>
        <dbReference type="SAM" id="Phobius"/>
    </source>
</evidence>
<accession>A0A5J5H2W0</accession>
<gene>
    <name evidence="2" type="ORF">F4V44_23245</name>
</gene>
<reference evidence="2 3" key="1">
    <citation type="submission" date="2019-09" db="EMBL/GenBank/DDBJ databases">
        <title>Whole genome sequences of isolates from the Mars Exploration Rovers.</title>
        <authorList>
            <person name="Seuylemezian A."/>
            <person name="Vaishampayan P."/>
        </authorList>
    </citation>
    <scope>NUCLEOTIDE SEQUENCE [LARGE SCALE GENOMIC DNA]</scope>
    <source>
        <strain evidence="2 3">MER_TA_151</strain>
    </source>
</reference>
<comment type="caution">
    <text evidence="2">The sequence shown here is derived from an EMBL/GenBank/DDBJ whole genome shotgun (WGS) entry which is preliminary data.</text>
</comment>
<keyword evidence="1" id="KW-1133">Transmembrane helix</keyword>
<dbReference type="Pfam" id="PF12648">
    <property type="entry name" value="TcpE"/>
    <property type="match status" value="1"/>
</dbReference>
<evidence type="ECO:0000313" key="2">
    <source>
        <dbReference type="EMBL" id="KAA9014915.1"/>
    </source>
</evidence>
<proteinExistence type="predicted"/>
<feature type="transmembrane region" description="Helical" evidence="1">
    <location>
        <begin position="39"/>
        <end position="62"/>
    </location>
</feature>
<name>A0A5J5H2W0_9BACI</name>
<dbReference type="RefSeq" id="WP_150442392.1">
    <property type="nucleotide sequence ID" value="NZ_VYKL01000044.1"/>
</dbReference>
<dbReference type="Proteomes" id="UP000326671">
    <property type="component" value="Unassembled WGS sequence"/>
</dbReference>
<sequence length="171" mass="20182">MEKNQRVLLLVLNDFLKFDRKIYQLFGLKLGRPLKLKTLLYFLFILILEVVLYFTPVLGFPLHLLPESFLLIIPAFLAYLLSDIPAEGRMPLAFLRSFLLYQYRKMKKVTYCRGREIQKPTKYVFSGYATVSVDKQKKFKGIRVKMNPQISISYTFGRDWKRKEHADESST</sequence>
<evidence type="ECO:0008006" key="4">
    <source>
        <dbReference type="Google" id="ProtNLM"/>
    </source>
</evidence>
<dbReference type="InterPro" id="IPR025608">
    <property type="entry name" value="TcpE"/>
</dbReference>
<keyword evidence="1" id="KW-0812">Transmembrane</keyword>
<dbReference type="AlphaFoldDB" id="A0A5J5H2W0"/>
<keyword evidence="3" id="KW-1185">Reference proteome</keyword>
<protein>
    <recommendedName>
        <fullName evidence="4">TcpE family protein</fullName>
    </recommendedName>
</protein>
<dbReference type="EMBL" id="VYKL01000044">
    <property type="protein sequence ID" value="KAA9014915.1"/>
    <property type="molecule type" value="Genomic_DNA"/>
</dbReference>
<dbReference type="OrthoDB" id="2965241at2"/>
<evidence type="ECO:0000313" key="3">
    <source>
        <dbReference type="Proteomes" id="UP000326671"/>
    </source>
</evidence>